<name>A0AAD7RYN7_9TELE</name>
<evidence type="ECO:0000313" key="2">
    <source>
        <dbReference type="Proteomes" id="UP001221898"/>
    </source>
</evidence>
<evidence type="ECO:0000313" key="1">
    <source>
        <dbReference type="EMBL" id="KAJ8392628.1"/>
    </source>
</evidence>
<evidence type="ECO:0008006" key="3">
    <source>
        <dbReference type="Google" id="ProtNLM"/>
    </source>
</evidence>
<gene>
    <name evidence="1" type="ORF">AAFF_G00073020</name>
</gene>
<proteinExistence type="predicted"/>
<dbReference type="EMBL" id="JAINUG010000144">
    <property type="protein sequence ID" value="KAJ8392628.1"/>
    <property type="molecule type" value="Genomic_DNA"/>
</dbReference>
<dbReference type="Proteomes" id="UP001221898">
    <property type="component" value="Unassembled WGS sequence"/>
</dbReference>
<organism evidence="1 2">
    <name type="scientific">Aldrovandia affinis</name>
    <dbReference type="NCBI Taxonomy" id="143900"/>
    <lineage>
        <taxon>Eukaryota</taxon>
        <taxon>Metazoa</taxon>
        <taxon>Chordata</taxon>
        <taxon>Craniata</taxon>
        <taxon>Vertebrata</taxon>
        <taxon>Euteleostomi</taxon>
        <taxon>Actinopterygii</taxon>
        <taxon>Neopterygii</taxon>
        <taxon>Teleostei</taxon>
        <taxon>Notacanthiformes</taxon>
        <taxon>Halosauridae</taxon>
        <taxon>Aldrovandia</taxon>
    </lineage>
</organism>
<reference evidence="1" key="1">
    <citation type="journal article" date="2023" name="Science">
        <title>Genome structures resolve the early diversification of teleost fishes.</title>
        <authorList>
            <person name="Parey E."/>
            <person name="Louis A."/>
            <person name="Montfort J."/>
            <person name="Bouchez O."/>
            <person name="Roques C."/>
            <person name="Iampietro C."/>
            <person name="Lluch J."/>
            <person name="Castinel A."/>
            <person name="Donnadieu C."/>
            <person name="Desvignes T."/>
            <person name="Floi Bucao C."/>
            <person name="Jouanno E."/>
            <person name="Wen M."/>
            <person name="Mejri S."/>
            <person name="Dirks R."/>
            <person name="Jansen H."/>
            <person name="Henkel C."/>
            <person name="Chen W.J."/>
            <person name="Zahm M."/>
            <person name="Cabau C."/>
            <person name="Klopp C."/>
            <person name="Thompson A.W."/>
            <person name="Robinson-Rechavi M."/>
            <person name="Braasch I."/>
            <person name="Lecointre G."/>
            <person name="Bobe J."/>
            <person name="Postlethwait J.H."/>
            <person name="Berthelot C."/>
            <person name="Roest Crollius H."/>
            <person name="Guiguen Y."/>
        </authorList>
    </citation>
    <scope>NUCLEOTIDE SEQUENCE</scope>
    <source>
        <strain evidence="1">NC1722</strain>
    </source>
</reference>
<protein>
    <recommendedName>
        <fullName evidence="3">Integrase zinc-binding domain-containing protein</fullName>
    </recommendedName>
</protein>
<sequence length="149" mass="16076">MAKDSELWSARQQLQLSFISEFTMDIQHATGKDNSVADCISRAVASAVHLGVDYNRIAADQAADPDVQAYRTAVTDLKLVDITFDGAGAALLCGISTGQPRPVVPSGWQRQVFDAIHGLSHPGRKSSLKLVAAKFIVLKKDVHVCVECQ</sequence>
<comment type="caution">
    <text evidence="1">The sequence shown here is derived from an EMBL/GenBank/DDBJ whole genome shotgun (WGS) entry which is preliminary data.</text>
</comment>
<accession>A0AAD7RYN7</accession>
<dbReference type="AlphaFoldDB" id="A0AAD7RYN7"/>
<keyword evidence="2" id="KW-1185">Reference proteome</keyword>